<evidence type="ECO:0000313" key="2">
    <source>
        <dbReference type="Proteomes" id="UP001604043"/>
    </source>
</evidence>
<gene>
    <name evidence="1" type="ORF">V5F30_00055</name>
</gene>
<name>A0ABW6ZC68_9HYPH</name>
<comment type="caution">
    <text evidence="1">The sequence shown here is derived from an EMBL/GenBank/DDBJ whole genome shotgun (WGS) entry which is preliminary data.</text>
</comment>
<evidence type="ECO:0008006" key="3">
    <source>
        <dbReference type="Google" id="ProtNLM"/>
    </source>
</evidence>
<dbReference type="EMBL" id="JBAFUR010000001">
    <property type="protein sequence ID" value="MFG1250575.1"/>
    <property type="molecule type" value="Genomic_DNA"/>
</dbReference>
<keyword evidence="2" id="KW-1185">Reference proteome</keyword>
<protein>
    <recommendedName>
        <fullName evidence="3">XRE family transcriptional regulator</fullName>
    </recommendedName>
</protein>
<organism evidence="1 2">
    <name type="scientific">Xanthobacter aminoxidans</name>
    <dbReference type="NCBI Taxonomy" id="186280"/>
    <lineage>
        <taxon>Bacteria</taxon>
        <taxon>Pseudomonadati</taxon>
        <taxon>Pseudomonadota</taxon>
        <taxon>Alphaproteobacteria</taxon>
        <taxon>Hyphomicrobiales</taxon>
        <taxon>Xanthobacteraceae</taxon>
        <taxon>Xanthobacter</taxon>
    </lineage>
</organism>
<dbReference type="RefSeq" id="WP_394007095.1">
    <property type="nucleotide sequence ID" value="NZ_JBAFUR010000001.1"/>
</dbReference>
<dbReference type="Proteomes" id="UP001604043">
    <property type="component" value="Unassembled WGS sequence"/>
</dbReference>
<evidence type="ECO:0000313" key="1">
    <source>
        <dbReference type="EMBL" id="MFG1250575.1"/>
    </source>
</evidence>
<sequence length="79" mass="8842">MTIQHEIASLQARLTEFGISIGEMLAEAHIDRSMWTRWRRGATVPRLDNWYAARDAAERLIAARVRNAKVAAPAGEAQP</sequence>
<proteinExistence type="predicted"/>
<reference evidence="1 2" key="1">
    <citation type="submission" date="2024-02" db="EMBL/GenBank/DDBJ databases">
        <title>Expansion and revision of Xanthobacter and proposal of Roseixanthobacter gen. nov.</title>
        <authorList>
            <person name="Soltysiak M.P.M."/>
            <person name="Jalihal A."/>
            <person name="Ory A."/>
            <person name="Chrisophersen C."/>
            <person name="Lee A.D."/>
            <person name="Boulton J."/>
            <person name="Springer M."/>
        </authorList>
    </citation>
    <scope>NUCLEOTIDE SEQUENCE [LARGE SCALE GENOMIC DNA]</scope>
    <source>
        <strain evidence="1 2">CB5</strain>
    </source>
</reference>
<accession>A0ABW6ZC68</accession>